<dbReference type="RefSeq" id="WP_380016126.1">
    <property type="nucleotide sequence ID" value="NZ_JBHLYR010000066.1"/>
</dbReference>
<keyword evidence="2" id="KW-1185">Reference proteome</keyword>
<dbReference type="EMBL" id="JBHLYR010000066">
    <property type="protein sequence ID" value="MFB9994811.1"/>
    <property type="molecule type" value="Genomic_DNA"/>
</dbReference>
<comment type="caution">
    <text evidence="1">The sequence shown here is derived from an EMBL/GenBank/DDBJ whole genome shotgun (WGS) entry which is preliminary data.</text>
</comment>
<name>A0ABV6B7E7_9DEIO</name>
<evidence type="ECO:0000313" key="2">
    <source>
        <dbReference type="Proteomes" id="UP001589733"/>
    </source>
</evidence>
<gene>
    <name evidence="1" type="ORF">ACFFLM_22925</name>
</gene>
<sequence>MPKEKIPTYHQTHPPDLATIDALKLEGLQPANGQTVAALFKLRTSDREHLSGLYRRAEDVCYAEQPEADLIDVDDEVELSVALKRLAATLREAASGF</sequence>
<dbReference type="Proteomes" id="UP001589733">
    <property type="component" value="Unassembled WGS sequence"/>
</dbReference>
<evidence type="ECO:0000313" key="1">
    <source>
        <dbReference type="EMBL" id="MFB9994811.1"/>
    </source>
</evidence>
<reference evidence="1 2" key="1">
    <citation type="submission" date="2024-09" db="EMBL/GenBank/DDBJ databases">
        <authorList>
            <person name="Sun Q."/>
            <person name="Mori K."/>
        </authorList>
    </citation>
    <scope>NUCLEOTIDE SEQUENCE [LARGE SCALE GENOMIC DNA]</scope>
    <source>
        <strain evidence="1 2">JCM 13503</strain>
    </source>
</reference>
<protein>
    <submittedName>
        <fullName evidence="1">Uncharacterized protein</fullName>
    </submittedName>
</protein>
<proteinExistence type="predicted"/>
<organism evidence="1 2">
    <name type="scientific">Deinococcus oregonensis</name>
    <dbReference type="NCBI Taxonomy" id="1805970"/>
    <lineage>
        <taxon>Bacteria</taxon>
        <taxon>Thermotogati</taxon>
        <taxon>Deinococcota</taxon>
        <taxon>Deinococci</taxon>
        <taxon>Deinococcales</taxon>
        <taxon>Deinococcaceae</taxon>
        <taxon>Deinococcus</taxon>
    </lineage>
</organism>
<accession>A0ABV6B7E7</accession>